<comment type="caution">
    <text evidence="2">The sequence shown here is derived from an EMBL/GenBank/DDBJ whole genome shotgun (WGS) entry which is preliminary data.</text>
</comment>
<sequence length="236" mass="24851">METDYHVTRRIGKALTLHTAPAYSFGGRHDHSAGEPGPGPGAYGPSTSSSRGTGFGTGPRGPFVVSSTPAGAAYRPSVEDTTVRKPAYSFRGSNKSQRDNAPQSSPGPGAYDPTPAANMVKPAAPSHTIAIRPEADMEAARRPAPCDYNPAYERRDVHAASLKFRPVRPSSSGPTPGPGEYDTGKLRRPRSEGKSFGGGKATELIVSRRIPVAPLQGAPTVGTHTLRWAPPQHPSH</sequence>
<dbReference type="PANTHER" id="PTHR21580">
    <property type="entry name" value="SHIPPO-1-RELATED"/>
    <property type="match status" value="1"/>
</dbReference>
<dbReference type="PANTHER" id="PTHR21580:SF28">
    <property type="entry name" value="BOREALIN N-TERMINAL DOMAIN-CONTAINING PROTEIN-RELATED"/>
    <property type="match status" value="1"/>
</dbReference>
<dbReference type="Pfam" id="PF07004">
    <property type="entry name" value="SHIPPO-rpt"/>
    <property type="match status" value="3"/>
</dbReference>
<dbReference type="AlphaFoldDB" id="A0A2J7ZYI4"/>
<name>A0A2J7ZYI4_9CHLO</name>
<feature type="region of interest" description="Disordered" evidence="1">
    <location>
        <begin position="26"/>
        <end position="120"/>
    </location>
</feature>
<accession>A0A2J7ZYI4</accession>
<reference evidence="2 3" key="1">
    <citation type="journal article" date="2017" name="Mol. Biol. Evol.">
        <title>The 4-celled Tetrabaena socialis nuclear genome reveals the essential components for genetic control of cell number at the origin of multicellularity in the volvocine lineage.</title>
        <authorList>
            <person name="Featherston J."/>
            <person name="Arakaki Y."/>
            <person name="Hanschen E.R."/>
            <person name="Ferris P.J."/>
            <person name="Michod R.E."/>
            <person name="Olson B.J.S.C."/>
            <person name="Nozaki H."/>
            <person name="Durand P.M."/>
        </authorList>
    </citation>
    <scope>NUCLEOTIDE SEQUENCE [LARGE SCALE GENOMIC DNA]</scope>
    <source>
        <strain evidence="2 3">NIES-571</strain>
    </source>
</reference>
<dbReference type="InterPro" id="IPR051291">
    <property type="entry name" value="CIMAP"/>
</dbReference>
<gene>
    <name evidence="2" type="ORF">TSOC_008401</name>
</gene>
<organism evidence="2 3">
    <name type="scientific">Tetrabaena socialis</name>
    <dbReference type="NCBI Taxonomy" id="47790"/>
    <lineage>
        <taxon>Eukaryota</taxon>
        <taxon>Viridiplantae</taxon>
        <taxon>Chlorophyta</taxon>
        <taxon>core chlorophytes</taxon>
        <taxon>Chlorophyceae</taxon>
        <taxon>CS clade</taxon>
        <taxon>Chlamydomonadales</taxon>
        <taxon>Tetrabaenaceae</taxon>
        <taxon>Tetrabaena</taxon>
    </lineage>
</organism>
<evidence type="ECO:0000313" key="3">
    <source>
        <dbReference type="Proteomes" id="UP000236333"/>
    </source>
</evidence>
<keyword evidence="3" id="KW-1185">Reference proteome</keyword>
<evidence type="ECO:0000313" key="2">
    <source>
        <dbReference type="EMBL" id="PNH05333.1"/>
    </source>
</evidence>
<feature type="region of interest" description="Disordered" evidence="1">
    <location>
        <begin position="163"/>
        <end position="202"/>
    </location>
</feature>
<evidence type="ECO:0000256" key="1">
    <source>
        <dbReference type="SAM" id="MobiDB-lite"/>
    </source>
</evidence>
<feature type="compositionally biased region" description="Low complexity" evidence="1">
    <location>
        <begin position="43"/>
        <end position="52"/>
    </location>
</feature>
<feature type="compositionally biased region" description="Basic and acidic residues" evidence="1">
    <location>
        <begin position="182"/>
        <end position="193"/>
    </location>
</feature>
<dbReference type="InterPro" id="IPR010736">
    <property type="entry name" value="SHIPPO-rpt"/>
</dbReference>
<dbReference type="Proteomes" id="UP000236333">
    <property type="component" value="Unassembled WGS sequence"/>
</dbReference>
<feature type="region of interest" description="Disordered" evidence="1">
    <location>
        <begin position="215"/>
        <end position="236"/>
    </location>
</feature>
<feature type="compositionally biased region" description="Polar residues" evidence="1">
    <location>
        <begin position="91"/>
        <end position="106"/>
    </location>
</feature>
<evidence type="ECO:0008006" key="4">
    <source>
        <dbReference type="Google" id="ProtNLM"/>
    </source>
</evidence>
<dbReference type="OrthoDB" id="522854at2759"/>
<proteinExistence type="predicted"/>
<protein>
    <recommendedName>
        <fullName evidence="4">Outer dense fiber protein 3-like protein 2</fullName>
    </recommendedName>
</protein>
<dbReference type="EMBL" id="PGGS01000314">
    <property type="protein sequence ID" value="PNH05333.1"/>
    <property type="molecule type" value="Genomic_DNA"/>
</dbReference>